<feature type="transmembrane region" description="Helical" evidence="1">
    <location>
        <begin position="201"/>
        <end position="224"/>
    </location>
</feature>
<feature type="transmembrane region" description="Helical" evidence="1">
    <location>
        <begin position="60"/>
        <end position="79"/>
    </location>
</feature>
<dbReference type="RefSeq" id="WP_147434190.1">
    <property type="nucleotide sequence ID" value="NZ_UIHC01000015.1"/>
</dbReference>
<reference evidence="3" key="1">
    <citation type="submission" date="2018-08" db="EMBL/GenBank/DDBJ databases">
        <authorList>
            <person name="Rodrigo-Torres L."/>
            <person name="Arahal R. D."/>
            <person name="Lucena T."/>
        </authorList>
    </citation>
    <scope>NUCLEOTIDE SEQUENCE [LARGE SCALE GENOMIC DNA]</scope>
    <source>
        <strain evidence="3">CECT 7235</strain>
    </source>
</reference>
<organism evidence="2 3">
    <name type="scientific">Roseinatronobacter ekhonensis</name>
    <dbReference type="NCBI Taxonomy" id="254356"/>
    <lineage>
        <taxon>Bacteria</taxon>
        <taxon>Pseudomonadati</taxon>
        <taxon>Pseudomonadota</taxon>
        <taxon>Alphaproteobacteria</taxon>
        <taxon>Rhodobacterales</taxon>
        <taxon>Paracoccaceae</taxon>
        <taxon>Roseinatronobacter</taxon>
    </lineage>
</organism>
<dbReference type="OrthoDB" id="9874404at2"/>
<evidence type="ECO:0000313" key="2">
    <source>
        <dbReference type="EMBL" id="SUZ32082.1"/>
    </source>
</evidence>
<gene>
    <name evidence="2" type="ORF">ROE7235_01834</name>
</gene>
<feature type="transmembrane region" description="Helical" evidence="1">
    <location>
        <begin position="30"/>
        <end position="51"/>
    </location>
</feature>
<evidence type="ECO:0000313" key="3">
    <source>
        <dbReference type="Proteomes" id="UP000272908"/>
    </source>
</evidence>
<sequence>MDSFYEWRRLTFKQWIKRSLTLGRWFLRGWSGWLVFLSLLVVGLGPVYLFWTDPISRDHIVIYGVVIQIAGFCLTIIGVNSNLKHFGLLSIPSRLYGYFIAMPLLPFDRVRVVSVHAHAKVSATLVGQIGNANSRQLSTSERIVRLESDILDIRKTLNDISGQQASGFARIDQKIDDLGKASITEVEKLRSDVSDLFDSSVALEVCGIGLFIVGVFYSTLPWVLDYFL</sequence>
<keyword evidence="1" id="KW-1133">Transmembrane helix</keyword>
<dbReference type="Proteomes" id="UP000272908">
    <property type="component" value="Unassembled WGS sequence"/>
</dbReference>
<proteinExistence type="predicted"/>
<dbReference type="AlphaFoldDB" id="A0A3B0M842"/>
<protein>
    <submittedName>
        <fullName evidence="2">Uncharacterized protein</fullName>
    </submittedName>
</protein>
<evidence type="ECO:0000256" key="1">
    <source>
        <dbReference type="SAM" id="Phobius"/>
    </source>
</evidence>
<keyword evidence="1" id="KW-0472">Membrane</keyword>
<dbReference type="EMBL" id="UIHC01000015">
    <property type="protein sequence ID" value="SUZ32082.1"/>
    <property type="molecule type" value="Genomic_DNA"/>
</dbReference>
<accession>A0A3B0M842</accession>
<name>A0A3B0M842_9RHOB</name>
<keyword evidence="3" id="KW-1185">Reference proteome</keyword>
<keyword evidence="1" id="KW-0812">Transmembrane</keyword>